<dbReference type="EMBL" id="CP009501">
    <property type="protein sequence ID" value="AKB13687.1"/>
    <property type="molecule type" value="Genomic_DNA"/>
</dbReference>
<dbReference type="PANTHER" id="PTHR43861:SF1">
    <property type="entry name" value="TRANS-ACONITATE 2-METHYLTRANSFERASE"/>
    <property type="match status" value="1"/>
</dbReference>
<dbReference type="HOGENOM" id="CLU_1173387_0_0_2"/>
<accession>A0A0E3KQ20</accession>
<dbReference type="SUPFAM" id="SSF53335">
    <property type="entry name" value="S-adenosyl-L-methionine-dependent methyltransferases"/>
    <property type="match status" value="1"/>
</dbReference>
<evidence type="ECO:0000313" key="4">
    <source>
        <dbReference type="EMBL" id="AKB13687.1"/>
    </source>
</evidence>
<evidence type="ECO:0000259" key="3">
    <source>
        <dbReference type="Pfam" id="PF13649"/>
    </source>
</evidence>
<reference evidence="4 5" key="1">
    <citation type="submission" date="2014-07" db="EMBL/GenBank/DDBJ databases">
        <title>Methanogenic archaea and the global carbon cycle.</title>
        <authorList>
            <person name="Henriksen J.R."/>
            <person name="Luke J."/>
            <person name="Reinhart S."/>
            <person name="Benedict M.N."/>
            <person name="Youngblut N.D."/>
            <person name="Metcalf M.E."/>
            <person name="Whitaker R.J."/>
            <person name="Metcalf W.W."/>
        </authorList>
    </citation>
    <scope>NUCLEOTIDE SEQUENCE [LARGE SCALE GENOMIC DNA]</scope>
    <source>
        <strain evidence="5">ATCC 43570 / DSM 1825 / OCM 12 / VKM B-1830 / TM-1</strain>
    </source>
</reference>
<dbReference type="InterPro" id="IPR029063">
    <property type="entry name" value="SAM-dependent_MTases_sf"/>
</dbReference>
<dbReference type="Proteomes" id="UP000066529">
    <property type="component" value="Chromosome"/>
</dbReference>
<sequence>MPQNPGWYYNEFKQIGVDYTDLKEVETYDLNMQKLRDIENEAKGILELLKIKNMDLVLEIGTGTGELALKLSGHCKKVVAIDVSRTMIYFAKTKAESQKKTNIEFHNAGFLTYENHDEPFDAVVTQLALHHLPDYWKMIALKKIYGMLKGGGRLYLRDVVFPSLILDYEDFFSKIITDLKGSLGDKFAKEMEIHIREEFSTLDWIMEGLLKNAGFCIEFAKYDGLMASYLCKKLTSID</sequence>
<dbReference type="KEGG" id="mthr:MSTHT_1929"/>
<dbReference type="OrthoDB" id="57427at2157"/>
<dbReference type="GO" id="GO:0032259">
    <property type="term" value="P:methylation"/>
    <property type="evidence" value="ECO:0007669"/>
    <property type="project" value="UniProtKB-KW"/>
</dbReference>
<protein>
    <submittedName>
        <fullName evidence="4">Ribosomal RNA adenine dimethylase</fullName>
    </submittedName>
</protein>
<dbReference type="GO" id="GO:0008168">
    <property type="term" value="F:methyltransferase activity"/>
    <property type="evidence" value="ECO:0007669"/>
    <property type="project" value="UniProtKB-KW"/>
</dbReference>
<proteinExistence type="predicted"/>
<dbReference type="STRING" id="523844.MSTHT_1929"/>
<dbReference type="AlphaFoldDB" id="A0A0E3KQ20"/>
<dbReference type="InterPro" id="IPR041698">
    <property type="entry name" value="Methyltransf_25"/>
</dbReference>
<gene>
    <name evidence="4" type="ORF">MSTHT_1929</name>
</gene>
<keyword evidence="2" id="KW-0808">Transferase</keyword>
<organism evidence="4 5">
    <name type="scientific">Methanosarcina thermophila (strain ATCC 43570 / DSM 1825 / OCM 12 / VKM B-1830 / TM-1)</name>
    <dbReference type="NCBI Taxonomy" id="523844"/>
    <lineage>
        <taxon>Archaea</taxon>
        <taxon>Methanobacteriati</taxon>
        <taxon>Methanobacteriota</taxon>
        <taxon>Stenosarchaea group</taxon>
        <taxon>Methanomicrobia</taxon>
        <taxon>Methanosarcinales</taxon>
        <taxon>Methanosarcinaceae</taxon>
        <taxon>Methanosarcina</taxon>
    </lineage>
</organism>
<feature type="domain" description="Methyltransferase" evidence="3">
    <location>
        <begin position="57"/>
        <end position="152"/>
    </location>
</feature>
<evidence type="ECO:0000256" key="2">
    <source>
        <dbReference type="ARBA" id="ARBA00022679"/>
    </source>
</evidence>
<dbReference type="Gene3D" id="3.40.50.150">
    <property type="entry name" value="Vaccinia Virus protein VP39"/>
    <property type="match status" value="1"/>
</dbReference>
<dbReference type="PANTHER" id="PTHR43861">
    <property type="entry name" value="TRANS-ACONITATE 2-METHYLTRANSFERASE-RELATED"/>
    <property type="match status" value="1"/>
</dbReference>
<dbReference type="PATRIC" id="fig|523844.20.peg.2383"/>
<dbReference type="Pfam" id="PF13649">
    <property type="entry name" value="Methyltransf_25"/>
    <property type="match status" value="1"/>
</dbReference>
<dbReference type="GeneID" id="41602690"/>
<dbReference type="RefSeq" id="WP_048167690.1">
    <property type="nucleotide sequence ID" value="NZ_CP009501.1"/>
</dbReference>
<evidence type="ECO:0000313" key="5">
    <source>
        <dbReference type="Proteomes" id="UP000066529"/>
    </source>
</evidence>
<evidence type="ECO:0000256" key="1">
    <source>
        <dbReference type="ARBA" id="ARBA00022603"/>
    </source>
</evidence>
<name>A0A0E3KQ20_METTT</name>
<dbReference type="CDD" id="cd02440">
    <property type="entry name" value="AdoMet_MTases"/>
    <property type="match status" value="1"/>
</dbReference>
<keyword evidence="1 4" id="KW-0489">Methyltransferase</keyword>